<feature type="compositionally biased region" description="Acidic residues" evidence="1">
    <location>
        <begin position="62"/>
        <end position="72"/>
    </location>
</feature>
<feature type="compositionally biased region" description="Low complexity" evidence="1">
    <location>
        <begin position="130"/>
        <end position="143"/>
    </location>
</feature>
<evidence type="ECO:0000313" key="3">
    <source>
        <dbReference type="EMBL" id="AKU14981.1"/>
    </source>
</evidence>
<dbReference type="STRING" id="571913.VV02_02385"/>
<dbReference type="EMBL" id="CP011112">
    <property type="protein sequence ID" value="AKU14981.1"/>
    <property type="molecule type" value="Genomic_DNA"/>
</dbReference>
<feature type="compositionally biased region" description="Basic and acidic residues" evidence="1">
    <location>
        <begin position="1"/>
        <end position="15"/>
    </location>
</feature>
<dbReference type="Proteomes" id="UP000066480">
    <property type="component" value="Chromosome"/>
</dbReference>
<feature type="compositionally biased region" description="Polar residues" evidence="1">
    <location>
        <begin position="106"/>
        <end position="119"/>
    </location>
</feature>
<feature type="compositionally biased region" description="Polar residues" evidence="1">
    <location>
        <begin position="212"/>
        <end position="226"/>
    </location>
</feature>
<feature type="compositionally biased region" description="Low complexity" evidence="1">
    <location>
        <begin position="230"/>
        <end position="255"/>
    </location>
</feature>
<dbReference type="KEGG" id="lmoi:VV02_02385"/>
<reference evidence="3 4" key="1">
    <citation type="submission" date="2015-03" db="EMBL/GenBank/DDBJ databases">
        <title>Luteipulveratus halotolerans sp. nov., a novel actinobacterium (Dermacoccaceae) from Sarawak, Malaysia.</title>
        <authorList>
            <person name="Juboi H."/>
            <person name="Basik A."/>
            <person name="Shamsul S.S."/>
            <person name="Arnold P."/>
            <person name="Schmitt E.K."/>
            <person name="Sanglier J.-J."/>
            <person name="Yeo T."/>
        </authorList>
    </citation>
    <scope>NUCLEOTIDE SEQUENCE [LARGE SCALE GENOMIC DNA]</scope>
    <source>
        <strain evidence="3 4">MN07-A0370</strain>
    </source>
</reference>
<name>A0A0K1JE48_9MICO</name>
<dbReference type="AlphaFoldDB" id="A0A0K1JE48"/>
<feature type="region of interest" description="Disordered" evidence="1">
    <location>
        <begin position="200"/>
        <end position="257"/>
    </location>
</feature>
<feature type="compositionally biased region" description="Low complexity" evidence="1">
    <location>
        <begin position="36"/>
        <end position="47"/>
    </location>
</feature>
<dbReference type="PATRIC" id="fig|571913.6.peg.489"/>
<keyword evidence="4" id="KW-1185">Reference proteome</keyword>
<keyword evidence="2" id="KW-0472">Membrane</keyword>
<sequence length="331" mass="33914">MSGPDRPDDKDRRVLDAFFPDPDATETDVHRVARIPGAPQQPAEPGGYAKPPRGGADSVTPPEEDEVIEDPTDPYLTQPRQTDRPDGQPDGGQTQTAPTYHEDGGSTETAQTYSATPSQGYVPPPAAPDYGQPQHQYAPAAPQGGYGNQGYQDPSYAEPAYAEPYTEEAPRKRNGMVGPIAVILLSLVALGAALVFSMSGDDNKKADPTPLPSATGTPSDSGTDAPSTDEPGSSTEPGTSTEPSTSSSTSTAAGSLPPGVKVCSPTVGASQTTTCGFAQNVAAAVKAAGPKTGPFTVNAHSDATKQDYAMSCTGGSVTVCSGGKRAVVYVI</sequence>
<protein>
    <submittedName>
        <fullName evidence="3">Uncharacterized protein</fullName>
    </submittedName>
</protein>
<proteinExistence type="predicted"/>
<feature type="transmembrane region" description="Helical" evidence="2">
    <location>
        <begin position="176"/>
        <end position="196"/>
    </location>
</feature>
<evidence type="ECO:0000313" key="4">
    <source>
        <dbReference type="Proteomes" id="UP000066480"/>
    </source>
</evidence>
<accession>A0A0K1JE48</accession>
<gene>
    <name evidence="3" type="ORF">VV02_02385</name>
</gene>
<dbReference type="RefSeq" id="WP_052589547.1">
    <property type="nucleotide sequence ID" value="NZ_CP011112.1"/>
</dbReference>
<keyword evidence="2" id="KW-1133">Transmembrane helix</keyword>
<evidence type="ECO:0000256" key="1">
    <source>
        <dbReference type="SAM" id="MobiDB-lite"/>
    </source>
</evidence>
<dbReference type="OrthoDB" id="4843179at2"/>
<organism evidence="3 4">
    <name type="scientific">Luteipulveratus mongoliensis</name>
    <dbReference type="NCBI Taxonomy" id="571913"/>
    <lineage>
        <taxon>Bacteria</taxon>
        <taxon>Bacillati</taxon>
        <taxon>Actinomycetota</taxon>
        <taxon>Actinomycetes</taxon>
        <taxon>Micrococcales</taxon>
        <taxon>Dermacoccaceae</taxon>
        <taxon>Luteipulveratus</taxon>
    </lineage>
</organism>
<evidence type="ECO:0000256" key="2">
    <source>
        <dbReference type="SAM" id="Phobius"/>
    </source>
</evidence>
<keyword evidence="2" id="KW-0812">Transmembrane</keyword>
<feature type="region of interest" description="Disordered" evidence="1">
    <location>
        <begin position="1"/>
        <end position="162"/>
    </location>
</feature>